<dbReference type="Pfam" id="PF14093">
    <property type="entry name" value="DUF4271"/>
    <property type="match status" value="1"/>
</dbReference>
<keyword evidence="1" id="KW-0472">Membrane</keyword>
<feature type="transmembrane region" description="Helical" evidence="1">
    <location>
        <begin position="141"/>
        <end position="159"/>
    </location>
</feature>
<name>A0A1I6PHJ4_9FLAO</name>
<dbReference type="EMBL" id="FOZP01000002">
    <property type="protein sequence ID" value="SFS39568.1"/>
    <property type="molecule type" value="Genomic_DNA"/>
</dbReference>
<keyword evidence="1" id="KW-0812">Transmembrane</keyword>
<feature type="transmembrane region" description="Helical" evidence="1">
    <location>
        <begin position="102"/>
        <end position="121"/>
    </location>
</feature>
<feature type="transmembrane region" description="Helical" evidence="1">
    <location>
        <begin position="60"/>
        <end position="82"/>
    </location>
</feature>
<dbReference type="STRING" id="593133.SAMN04488006_1032"/>
<keyword evidence="3" id="KW-1185">Reference proteome</keyword>
<dbReference type="InterPro" id="IPR025367">
    <property type="entry name" value="DUF4271"/>
</dbReference>
<dbReference type="Proteomes" id="UP000199312">
    <property type="component" value="Unassembled WGS sequence"/>
</dbReference>
<evidence type="ECO:0000313" key="2">
    <source>
        <dbReference type="EMBL" id="SFS39568.1"/>
    </source>
</evidence>
<sequence>MFEATKIISQNNDWMAFVFLIILFLLTLNKLFFNDRILHTSTLFLQKRFLLIYYNKEKSVVFNLFQVIFFLIKILVISLIAYHINVFFKIYENINGLKGYSILLGGVVIYFLFHYLIGAFIAETLNFGKIYNKIVYEKISYFNNLILWVLPFLIIYTYTHSFNTFFFNILFFLSLLLLAIRYGLLLYNNKNLIFNNIFYFILYLCALEIAPFVIILKLTN</sequence>
<protein>
    <recommendedName>
        <fullName evidence="4">DUF4271 domain-containing protein</fullName>
    </recommendedName>
</protein>
<evidence type="ECO:0000313" key="3">
    <source>
        <dbReference type="Proteomes" id="UP000199312"/>
    </source>
</evidence>
<dbReference type="OrthoDB" id="1438590at2"/>
<evidence type="ECO:0008006" key="4">
    <source>
        <dbReference type="Google" id="ProtNLM"/>
    </source>
</evidence>
<proteinExistence type="predicted"/>
<accession>A0A1I6PHJ4</accession>
<feature type="transmembrane region" description="Helical" evidence="1">
    <location>
        <begin position="14"/>
        <end position="33"/>
    </location>
</feature>
<gene>
    <name evidence="2" type="ORF">SAMN04488006_1032</name>
</gene>
<organism evidence="2 3">
    <name type="scientific">Lutibacter maritimus</name>
    <dbReference type="NCBI Taxonomy" id="593133"/>
    <lineage>
        <taxon>Bacteria</taxon>
        <taxon>Pseudomonadati</taxon>
        <taxon>Bacteroidota</taxon>
        <taxon>Flavobacteriia</taxon>
        <taxon>Flavobacteriales</taxon>
        <taxon>Flavobacteriaceae</taxon>
        <taxon>Lutibacter</taxon>
    </lineage>
</organism>
<reference evidence="3" key="1">
    <citation type="submission" date="2016-10" db="EMBL/GenBank/DDBJ databases">
        <authorList>
            <person name="Varghese N."/>
            <person name="Submissions S."/>
        </authorList>
    </citation>
    <scope>NUCLEOTIDE SEQUENCE [LARGE SCALE GENOMIC DNA]</scope>
    <source>
        <strain evidence="3">DSM 24450</strain>
    </source>
</reference>
<evidence type="ECO:0000256" key="1">
    <source>
        <dbReference type="SAM" id="Phobius"/>
    </source>
</evidence>
<dbReference type="AlphaFoldDB" id="A0A1I6PHJ4"/>
<keyword evidence="1" id="KW-1133">Transmembrane helix</keyword>
<feature type="transmembrane region" description="Helical" evidence="1">
    <location>
        <begin position="165"/>
        <end position="185"/>
    </location>
</feature>
<feature type="transmembrane region" description="Helical" evidence="1">
    <location>
        <begin position="197"/>
        <end position="216"/>
    </location>
</feature>